<evidence type="ECO:0000313" key="1">
    <source>
        <dbReference type="EMBL" id="PMD36800.1"/>
    </source>
</evidence>
<evidence type="ECO:0000313" key="2">
    <source>
        <dbReference type="Proteomes" id="UP000235786"/>
    </source>
</evidence>
<protein>
    <submittedName>
        <fullName evidence="1">Uncharacterized protein</fullName>
    </submittedName>
</protein>
<dbReference type="EMBL" id="KZ613950">
    <property type="protein sequence ID" value="PMD36800.1"/>
    <property type="molecule type" value="Genomic_DNA"/>
</dbReference>
<proteinExistence type="predicted"/>
<organism evidence="1 2">
    <name type="scientific">Hyaloscypha variabilis (strain UAMH 11265 / GT02V1 / F)</name>
    <name type="common">Meliniomyces variabilis</name>
    <dbReference type="NCBI Taxonomy" id="1149755"/>
    <lineage>
        <taxon>Eukaryota</taxon>
        <taxon>Fungi</taxon>
        <taxon>Dikarya</taxon>
        <taxon>Ascomycota</taxon>
        <taxon>Pezizomycotina</taxon>
        <taxon>Leotiomycetes</taxon>
        <taxon>Helotiales</taxon>
        <taxon>Hyaloscyphaceae</taxon>
        <taxon>Hyaloscypha</taxon>
        <taxon>Hyaloscypha variabilis</taxon>
    </lineage>
</organism>
<keyword evidence="2" id="KW-1185">Reference proteome</keyword>
<dbReference type="Proteomes" id="UP000235786">
    <property type="component" value="Unassembled WGS sequence"/>
</dbReference>
<accession>A0A2J6RE59</accession>
<gene>
    <name evidence="1" type="ORF">L207DRAFT_586489</name>
</gene>
<dbReference type="AlphaFoldDB" id="A0A2J6RE59"/>
<name>A0A2J6RE59_HYAVF</name>
<sequence>MERLAYFNVDFDTHDDPIKDKNTKKKKTSAFFEPLCDASVASQSGRDEVYDCKRLLSRSFSSPILVSYLFRTHPRSFLPTPSPGRVLVFPSVLLRISQIVKKFPDHHFCFSPSGKRYPQRFSIELHQISQASKNFPLTILQPPRLTLCPSTHLHKASNSVKFVDDFNISPASSNQSSAVVHSRSSRESIVQDLQSHLK</sequence>
<reference evidence="1 2" key="1">
    <citation type="submission" date="2016-04" db="EMBL/GenBank/DDBJ databases">
        <title>A degradative enzymes factory behind the ericoid mycorrhizal symbiosis.</title>
        <authorList>
            <consortium name="DOE Joint Genome Institute"/>
            <person name="Martino E."/>
            <person name="Morin E."/>
            <person name="Grelet G."/>
            <person name="Kuo A."/>
            <person name="Kohler A."/>
            <person name="Daghino S."/>
            <person name="Barry K."/>
            <person name="Choi C."/>
            <person name="Cichocki N."/>
            <person name="Clum A."/>
            <person name="Copeland A."/>
            <person name="Hainaut M."/>
            <person name="Haridas S."/>
            <person name="Labutti K."/>
            <person name="Lindquist E."/>
            <person name="Lipzen A."/>
            <person name="Khouja H.-R."/>
            <person name="Murat C."/>
            <person name="Ohm R."/>
            <person name="Olson A."/>
            <person name="Spatafora J."/>
            <person name="Veneault-Fourrey C."/>
            <person name="Henrissat B."/>
            <person name="Grigoriev I."/>
            <person name="Martin F."/>
            <person name="Perotto S."/>
        </authorList>
    </citation>
    <scope>NUCLEOTIDE SEQUENCE [LARGE SCALE GENOMIC DNA]</scope>
    <source>
        <strain evidence="1 2">F</strain>
    </source>
</reference>